<dbReference type="Gene3D" id="3.30.565.10">
    <property type="entry name" value="Histidine kinase-like ATPase, C-terminal domain"/>
    <property type="match status" value="1"/>
</dbReference>
<dbReference type="GO" id="GO:0051082">
    <property type="term" value="F:unfolded protein binding"/>
    <property type="evidence" value="ECO:0007669"/>
    <property type="project" value="InterPro"/>
</dbReference>
<dbReference type="InterPro" id="IPR036890">
    <property type="entry name" value="HATPase_C_sf"/>
</dbReference>
<dbReference type="PANTHER" id="PTHR11528">
    <property type="entry name" value="HEAT SHOCK PROTEIN 90 FAMILY MEMBER"/>
    <property type="match status" value="1"/>
</dbReference>
<evidence type="ECO:0000313" key="6">
    <source>
        <dbReference type="EMBL" id="CAI0424531.1"/>
    </source>
</evidence>
<reference evidence="6" key="1">
    <citation type="submission" date="2022-08" db="EMBL/GenBank/DDBJ databases">
        <authorList>
            <person name="Gutierrez-Valencia J."/>
        </authorList>
    </citation>
    <scope>NUCLEOTIDE SEQUENCE</scope>
</reference>
<keyword evidence="4" id="KW-0143">Chaperone</keyword>
<dbReference type="InterPro" id="IPR020575">
    <property type="entry name" value="Hsp90_N"/>
</dbReference>
<evidence type="ECO:0000256" key="5">
    <source>
        <dbReference type="SAM" id="Phobius"/>
    </source>
</evidence>
<dbReference type="GO" id="GO:0016887">
    <property type="term" value="F:ATP hydrolysis activity"/>
    <property type="evidence" value="ECO:0007669"/>
    <property type="project" value="InterPro"/>
</dbReference>
<keyword evidence="5" id="KW-0472">Membrane</keyword>
<accession>A0AAV0KRA0</accession>
<feature type="transmembrane region" description="Helical" evidence="5">
    <location>
        <begin position="6"/>
        <end position="28"/>
    </location>
</feature>
<dbReference type="AlphaFoldDB" id="A0AAV0KRA0"/>
<evidence type="ECO:0000256" key="3">
    <source>
        <dbReference type="ARBA" id="ARBA00022840"/>
    </source>
</evidence>
<protein>
    <recommendedName>
        <fullName evidence="8">Heat shock protein 90</fullName>
    </recommendedName>
</protein>
<comment type="caution">
    <text evidence="6">The sequence shown here is derived from an EMBL/GenBank/DDBJ whole genome shotgun (WGS) entry which is preliminary data.</text>
</comment>
<keyword evidence="5" id="KW-1133">Transmembrane helix</keyword>
<name>A0AAV0KRA0_9ROSI</name>
<feature type="non-terminal residue" evidence="6">
    <location>
        <position position="145"/>
    </location>
</feature>
<dbReference type="EMBL" id="CAMGYJ010000005">
    <property type="protein sequence ID" value="CAI0424531.1"/>
    <property type="molecule type" value="Genomic_DNA"/>
</dbReference>
<evidence type="ECO:0000256" key="2">
    <source>
        <dbReference type="ARBA" id="ARBA00022741"/>
    </source>
</evidence>
<dbReference type="GO" id="GO:0140662">
    <property type="term" value="F:ATP-dependent protein folding chaperone"/>
    <property type="evidence" value="ECO:0007669"/>
    <property type="project" value="InterPro"/>
</dbReference>
<dbReference type="SUPFAM" id="SSF55874">
    <property type="entry name" value="ATPase domain of HSP90 chaperone/DNA topoisomerase II/histidine kinase"/>
    <property type="match status" value="1"/>
</dbReference>
<keyword evidence="5" id="KW-0812">Transmembrane</keyword>
<evidence type="ECO:0000313" key="7">
    <source>
        <dbReference type="Proteomes" id="UP001154282"/>
    </source>
</evidence>
<dbReference type="GO" id="GO:0005524">
    <property type="term" value="F:ATP binding"/>
    <property type="evidence" value="ECO:0007669"/>
    <property type="project" value="UniProtKB-KW"/>
</dbReference>
<evidence type="ECO:0000256" key="1">
    <source>
        <dbReference type="ARBA" id="ARBA00008239"/>
    </source>
</evidence>
<dbReference type="Proteomes" id="UP001154282">
    <property type="component" value="Unassembled WGS sequence"/>
</dbReference>
<evidence type="ECO:0000256" key="4">
    <source>
        <dbReference type="ARBA" id="ARBA00023186"/>
    </source>
</evidence>
<organism evidence="6 7">
    <name type="scientific">Linum tenue</name>
    <dbReference type="NCBI Taxonomy" id="586396"/>
    <lineage>
        <taxon>Eukaryota</taxon>
        <taxon>Viridiplantae</taxon>
        <taxon>Streptophyta</taxon>
        <taxon>Embryophyta</taxon>
        <taxon>Tracheophyta</taxon>
        <taxon>Spermatophyta</taxon>
        <taxon>Magnoliopsida</taxon>
        <taxon>eudicotyledons</taxon>
        <taxon>Gunneridae</taxon>
        <taxon>Pentapetalae</taxon>
        <taxon>rosids</taxon>
        <taxon>fabids</taxon>
        <taxon>Malpighiales</taxon>
        <taxon>Linaceae</taxon>
        <taxon>Linum</taxon>
    </lineage>
</organism>
<dbReference type="PRINTS" id="PR00775">
    <property type="entry name" value="HEATSHOCK90"/>
</dbReference>
<proteinExistence type="inferred from homology"/>
<comment type="similarity">
    <text evidence="1">Belongs to the heat shock protein 90 family.</text>
</comment>
<keyword evidence="7" id="KW-1185">Reference proteome</keyword>
<dbReference type="InterPro" id="IPR001404">
    <property type="entry name" value="Hsp90_fam"/>
</dbReference>
<evidence type="ECO:0008006" key="8">
    <source>
        <dbReference type="Google" id="ProtNLM"/>
    </source>
</evidence>
<keyword evidence="3" id="KW-0067">ATP-binding</keyword>
<keyword evidence="2" id="KW-0547">Nucleotide-binding</keyword>
<gene>
    <name evidence="6" type="ORF">LITE_LOCUS20001</name>
</gene>
<sequence>MFAIILSVRFFYAVVISVILGFICWKFCSKRFVQRHWSGTAKFLKALKDSKDAGSDNNLIGQFGVGFYSAFLVADRVIVSTKSPKSDKQYVWEGEANASSYTIREETEADKLIPRGTRLTLYLKDLLVNLSLCGICCRKLFLIQP</sequence>